<dbReference type="EMBL" id="MLKD01000034">
    <property type="protein sequence ID" value="OQE14587.1"/>
    <property type="molecule type" value="Genomic_DNA"/>
</dbReference>
<reference evidence="3" key="1">
    <citation type="journal article" date="2017" name="Nat. Microbiol.">
        <title>Global analysis of biosynthetic gene clusters reveals vast potential of secondary metabolite production in Penicillium species.</title>
        <authorList>
            <person name="Nielsen J.C."/>
            <person name="Grijseels S."/>
            <person name="Prigent S."/>
            <person name="Ji B."/>
            <person name="Dainat J."/>
            <person name="Nielsen K.F."/>
            <person name="Frisvad J.C."/>
            <person name="Workman M."/>
            <person name="Nielsen J."/>
        </authorList>
    </citation>
    <scope>NUCLEOTIDE SEQUENCE [LARGE SCALE GENOMIC DNA]</scope>
    <source>
        <strain evidence="3">IBT 24891</strain>
    </source>
</reference>
<comment type="caution">
    <text evidence="2">The sequence shown here is derived from an EMBL/GenBank/DDBJ whole genome shotgun (WGS) entry which is preliminary data.</text>
</comment>
<dbReference type="AlphaFoldDB" id="A0A1V6SKN8"/>
<accession>A0A1V6SKN8</accession>
<proteinExistence type="predicted"/>
<keyword evidence="1" id="KW-1133">Transmembrane helix</keyword>
<evidence type="ECO:0000313" key="2">
    <source>
        <dbReference type="EMBL" id="OQE14587.1"/>
    </source>
</evidence>
<organism evidence="2 3">
    <name type="scientific">Penicillium steckii</name>
    <dbReference type="NCBI Taxonomy" id="303698"/>
    <lineage>
        <taxon>Eukaryota</taxon>
        <taxon>Fungi</taxon>
        <taxon>Dikarya</taxon>
        <taxon>Ascomycota</taxon>
        <taxon>Pezizomycotina</taxon>
        <taxon>Eurotiomycetes</taxon>
        <taxon>Eurotiomycetidae</taxon>
        <taxon>Eurotiales</taxon>
        <taxon>Aspergillaceae</taxon>
        <taxon>Penicillium</taxon>
    </lineage>
</organism>
<name>A0A1V6SKN8_9EURO</name>
<keyword evidence="3" id="KW-1185">Reference proteome</keyword>
<dbReference type="Proteomes" id="UP000191285">
    <property type="component" value="Unassembled WGS sequence"/>
</dbReference>
<evidence type="ECO:0000313" key="3">
    <source>
        <dbReference type="Proteomes" id="UP000191285"/>
    </source>
</evidence>
<evidence type="ECO:0000256" key="1">
    <source>
        <dbReference type="SAM" id="Phobius"/>
    </source>
</evidence>
<keyword evidence="1" id="KW-0812">Transmembrane</keyword>
<feature type="transmembrane region" description="Helical" evidence="1">
    <location>
        <begin position="12"/>
        <end position="29"/>
    </location>
</feature>
<keyword evidence="1" id="KW-0472">Membrane</keyword>
<protein>
    <submittedName>
        <fullName evidence="2">Uncharacterized protein</fullName>
    </submittedName>
</protein>
<gene>
    <name evidence="2" type="ORF">PENSTE_c034G06260</name>
</gene>
<sequence>MKLGPDNSGFWALMIALVVSVVDLVGFDLKMWARRKPAAGQSLLGGTTTNQALAADLLRLRNDKSYHPRDIPLFQVTQSASAEQAGETDLPRYTPTVVLLHPPTIRSTVSPPPPARVAGHAGSSEQSGVLREFLGLAARVKKFAQGD</sequence>